<proteinExistence type="predicted"/>
<dbReference type="Proteomes" id="UP000193577">
    <property type="component" value="Unassembled WGS sequence"/>
</dbReference>
<comment type="caution">
    <text evidence="2">The sequence shown here is derived from an EMBL/GenBank/DDBJ whole genome shotgun (WGS) entry which is preliminary data.</text>
</comment>
<dbReference type="InterPro" id="IPR031928">
    <property type="entry name" value="RsdA_SigD-bd"/>
</dbReference>
<dbReference type="EMBL" id="NCXO01000036">
    <property type="protein sequence ID" value="OSC32621.1"/>
    <property type="molecule type" value="Genomic_DNA"/>
</dbReference>
<evidence type="ECO:0000313" key="3">
    <source>
        <dbReference type="Proteomes" id="UP000193577"/>
    </source>
</evidence>
<feature type="compositionally biased region" description="Pro residues" evidence="1">
    <location>
        <begin position="205"/>
        <end position="216"/>
    </location>
</feature>
<evidence type="ECO:0000313" key="2">
    <source>
        <dbReference type="EMBL" id="OSC32621.1"/>
    </source>
</evidence>
<dbReference type="Pfam" id="PF16751">
    <property type="entry name" value="RsdA_SigD_bd"/>
    <property type="match status" value="1"/>
</dbReference>
<feature type="compositionally biased region" description="Low complexity" evidence="1">
    <location>
        <begin position="217"/>
        <end position="229"/>
    </location>
</feature>
<reference evidence="2 3" key="1">
    <citation type="submission" date="2017-04" db="EMBL/GenBank/DDBJ databases">
        <title>The new phylogeny of genus Mycobacterium.</title>
        <authorList>
            <person name="Tortoli E."/>
            <person name="Trovato A."/>
            <person name="Cirillo D.M."/>
        </authorList>
    </citation>
    <scope>NUCLEOTIDE SEQUENCE [LARGE SCALE GENOMIC DNA]</scope>
    <source>
        <strain evidence="2 3">KCTC 19819</strain>
    </source>
</reference>
<dbReference type="RefSeq" id="WP_085304774.1">
    <property type="nucleotide sequence ID" value="NZ_AP022594.1"/>
</dbReference>
<evidence type="ECO:0000256" key="1">
    <source>
        <dbReference type="SAM" id="MobiDB-lite"/>
    </source>
</evidence>
<feature type="compositionally biased region" description="Pro residues" evidence="1">
    <location>
        <begin position="273"/>
        <end position="287"/>
    </location>
</feature>
<accession>A0A7I7SDN3</accession>
<protein>
    <submittedName>
        <fullName evidence="2">Uncharacterized protein</fullName>
    </submittedName>
</protein>
<feature type="compositionally biased region" description="Polar residues" evidence="1">
    <location>
        <begin position="231"/>
        <end position="243"/>
    </location>
</feature>
<keyword evidence="3" id="KW-1185">Reference proteome</keyword>
<sequence>MIEFGRTPDLEAVTRSDRLLDALAEGRPVTGADPADQELTDLLAGWRDELRWPPATGLVAENQAIEALRHGQQAGPPPRAPGRAHRSMTLVGTVAATVLGLGGFGALIATAEPGDALYGLRSGLFGEPASVRDEHVVLAAQTELDRVQQMIADGQWDQAHEALAKVNTSVQTVNDNTRRQDLIDQWNQLNVKVENKDPDATVPPEATPDPGAPPGTPATTVTLSTTPGPDSSGTETPESQPPTSGAAPGESSEPTTPGSSTTPASPTTTTGPAPSPSTTPSPTPSSSPTPSTAPAVPPSSSESAQPPTPTTSEIGENKTPPTSVVDPAERLATDTDSVSAPSASTETP</sequence>
<dbReference type="Gene3D" id="6.10.250.1300">
    <property type="match status" value="1"/>
</dbReference>
<feature type="region of interest" description="Disordered" evidence="1">
    <location>
        <begin position="195"/>
        <end position="348"/>
    </location>
</feature>
<feature type="compositionally biased region" description="Low complexity" evidence="1">
    <location>
        <begin position="248"/>
        <end position="272"/>
    </location>
</feature>
<feature type="compositionally biased region" description="Low complexity" evidence="1">
    <location>
        <begin position="288"/>
        <end position="305"/>
    </location>
</feature>
<dbReference type="AlphaFoldDB" id="A0A7I7SDN3"/>
<dbReference type="OrthoDB" id="4762520at2"/>
<organism evidence="2 3">
    <name type="scientific">Mycolicibacillus koreensis</name>
    <dbReference type="NCBI Taxonomy" id="1069220"/>
    <lineage>
        <taxon>Bacteria</taxon>
        <taxon>Bacillati</taxon>
        <taxon>Actinomycetota</taxon>
        <taxon>Actinomycetes</taxon>
        <taxon>Mycobacteriales</taxon>
        <taxon>Mycobacteriaceae</taxon>
        <taxon>Mycolicibacillus</taxon>
    </lineage>
</organism>
<name>A0A7I7SDN3_9MYCO</name>
<feature type="compositionally biased region" description="Polar residues" evidence="1">
    <location>
        <begin position="334"/>
        <end position="348"/>
    </location>
</feature>
<gene>
    <name evidence="2" type="ORF">B8W67_14955</name>
</gene>